<sequence length="81" mass="9212">MIPWSEKSLETVWNVVTNSRYRNYRQLSRVVSSASAKRLGFTDNLPQNEKGAGRKNAVIDCKISYNVHNATRSFLSVPQII</sequence>
<comment type="caution">
    <text evidence="1">The sequence shown here is derived from an EMBL/GenBank/DDBJ whole genome shotgun (WGS) entry which is preliminary data.</text>
</comment>
<protein>
    <submittedName>
        <fullName evidence="1">Uncharacterized protein</fullName>
    </submittedName>
</protein>
<reference evidence="1 2" key="1">
    <citation type="journal article" date="2018" name="Nat. Biotechnol.">
        <title>A standardized bacterial taxonomy based on genome phylogeny substantially revises the tree of life.</title>
        <authorList>
            <person name="Parks D.H."/>
            <person name="Chuvochina M."/>
            <person name="Waite D.W."/>
            <person name="Rinke C."/>
            <person name="Skarshewski A."/>
            <person name="Chaumeil P.A."/>
            <person name="Hugenholtz P."/>
        </authorList>
    </citation>
    <scope>NUCLEOTIDE SEQUENCE [LARGE SCALE GENOMIC DNA]</scope>
    <source>
        <strain evidence="1">UBA9375</strain>
    </source>
</reference>
<evidence type="ECO:0000313" key="1">
    <source>
        <dbReference type="EMBL" id="HCO22552.1"/>
    </source>
</evidence>
<dbReference type="AlphaFoldDB" id="A0A3D3R383"/>
<dbReference type="EMBL" id="DQAY01000036">
    <property type="protein sequence ID" value="HCO22552.1"/>
    <property type="molecule type" value="Genomic_DNA"/>
</dbReference>
<gene>
    <name evidence="1" type="ORF">DIT97_05620</name>
</gene>
<name>A0A3D3R383_9PLAN</name>
<organism evidence="1 2">
    <name type="scientific">Gimesia maris</name>
    <dbReference type="NCBI Taxonomy" id="122"/>
    <lineage>
        <taxon>Bacteria</taxon>
        <taxon>Pseudomonadati</taxon>
        <taxon>Planctomycetota</taxon>
        <taxon>Planctomycetia</taxon>
        <taxon>Planctomycetales</taxon>
        <taxon>Planctomycetaceae</taxon>
        <taxon>Gimesia</taxon>
    </lineage>
</organism>
<proteinExistence type="predicted"/>
<dbReference type="Proteomes" id="UP000263642">
    <property type="component" value="Unassembled WGS sequence"/>
</dbReference>
<evidence type="ECO:0000313" key="2">
    <source>
        <dbReference type="Proteomes" id="UP000263642"/>
    </source>
</evidence>
<accession>A0A3D3R383</accession>